<keyword evidence="5" id="KW-1133">Transmembrane helix</keyword>
<keyword evidence="2" id="KW-0812">Transmembrane</keyword>
<dbReference type="Gene3D" id="1.10.238.10">
    <property type="entry name" value="EF-hand"/>
    <property type="match status" value="1"/>
</dbReference>
<dbReference type="GO" id="GO:0016020">
    <property type="term" value="C:membrane"/>
    <property type="evidence" value="ECO:0007669"/>
    <property type="project" value="UniProtKB-SubCell"/>
</dbReference>
<dbReference type="PROSITE" id="PS00018">
    <property type="entry name" value="EF_HAND_1"/>
    <property type="match status" value="1"/>
</dbReference>
<proteinExistence type="predicted"/>
<sequence length="540" mass="58666">MLVEKIMNDLDSNKDNEVDFNEFVVLVAALTVITKRRPVARGSVTKRRPVARGSVTKRRPVARGSVTKRRPVARGSVTKRRPVARGSVTKRRPVARGSVTKRRPVARGSVTKRRPVARGSVTKRRPVARGSVTKRRFRLRRQVYRKISSRVSWINKYRIHSDRPVKLQSVLKAVGLTLHNHVVFVFPASIAQWYWRPPLPLEEAAPTVTEFTLGILGCLLLFDFQYYLWHLAHHRSQWLYVTFHAIHHEYPQPFCWVTQYMSAWELVSVGFWTTVDPVLLRCHTLTGYAFMVFNIWVSVDDHSGYDFPWSLHNLVPFGLWGGSVKHDTHHQRPKTNFQPFFSHWDWLCGTSSQHCHSPAMVAKVRRTVSHQPTNPEDRRSVTEAETSLHALAAVLIADSIRVDARVGEEIVTIQPLNDRLSAALRLTESALGDAPSGNGTALGDAPSGNGTALGDAPSGNGTALGDAPSGNGTALGDAPSGNGTALGDAPSGNGTALGDAPSGNGTALGDAPSGNGTALGDAPSGNGTALGDAPAGNATA</sequence>
<feature type="region of interest" description="Disordered" evidence="7">
    <location>
        <begin position="431"/>
        <end position="540"/>
    </location>
</feature>
<evidence type="ECO:0000259" key="8">
    <source>
        <dbReference type="PROSITE" id="PS50222"/>
    </source>
</evidence>
<keyword evidence="3" id="KW-0479">Metal-binding</keyword>
<dbReference type="GO" id="GO:0008610">
    <property type="term" value="P:lipid biosynthetic process"/>
    <property type="evidence" value="ECO:0007669"/>
    <property type="project" value="InterPro"/>
</dbReference>
<dbReference type="Proteomes" id="UP000824540">
    <property type="component" value="Unassembled WGS sequence"/>
</dbReference>
<dbReference type="GO" id="GO:0005506">
    <property type="term" value="F:iron ion binding"/>
    <property type="evidence" value="ECO:0007669"/>
    <property type="project" value="InterPro"/>
</dbReference>
<dbReference type="InterPro" id="IPR018247">
    <property type="entry name" value="EF_Hand_1_Ca_BS"/>
</dbReference>
<dbReference type="InterPro" id="IPR011992">
    <property type="entry name" value="EF-hand-dom_pair"/>
</dbReference>
<comment type="caution">
    <text evidence="9">The sequence shown here is derived from an EMBL/GenBank/DDBJ whole genome shotgun (WGS) entry which is preliminary data.</text>
</comment>
<dbReference type="GO" id="GO:0005509">
    <property type="term" value="F:calcium ion binding"/>
    <property type="evidence" value="ECO:0007669"/>
    <property type="project" value="InterPro"/>
</dbReference>
<dbReference type="InterPro" id="IPR032059">
    <property type="entry name" value="Mucin-like"/>
</dbReference>
<dbReference type="InterPro" id="IPR006694">
    <property type="entry name" value="Fatty_acid_hydroxylase"/>
</dbReference>
<organism evidence="9 10">
    <name type="scientific">Albula glossodonta</name>
    <name type="common">roundjaw bonefish</name>
    <dbReference type="NCBI Taxonomy" id="121402"/>
    <lineage>
        <taxon>Eukaryota</taxon>
        <taxon>Metazoa</taxon>
        <taxon>Chordata</taxon>
        <taxon>Craniata</taxon>
        <taxon>Vertebrata</taxon>
        <taxon>Euteleostomi</taxon>
        <taxon>Actinopterygii</taxon>
        <taxon>Neopterygii</taxon>
        <taxon>Teleostei</taxon>
        <taxon>Albuliformes</taxon>
        <taxon>Albulidae</taxon>
        <taxon>Albula</taxon>
    </lineage>
</organism>
<feature type="domain" description="EF-hand" evidence="8">
    <location>
        <begin position="1"/>
        <end position="33"/>
    </location>
</feature>
<gene>
    <name evidence="9" type="ORF">JZ751_015826</name>
</gene>
<keyword evidence="6" id="KW-0472">Membrane</keyword>
<evidence type="ECO:0000256" key="1">
    <source>
        <dbReference type="ARBA" id="ARBA00004370"/>
    </source>
</evidence>
<dbReference type="SMART" id="SM00054">
    <property type="entry name" value="EFh"/>
    <property type="match status" value="1"/>
</dbReference>
<accession>A0A8T2MJ35</accession>
<dbReference type="InterPro" id="IPR050307">
    <property type="entry name" value="Sterol_Desaturase_Related"/>
</dbReference>
<keyword evidence="10" id="KW-1185">Reference proteome</keyword>
<dbReference type="AlphaFoldDB" id="A0A8T2MJ35"/>
<evidence type="ECO:0000256" key="5">
    <source>
        <dbReference type="ARBA" id="ARBA00022989"/>
    </source>
</evidence>
<evidence type="ECO:0000313" key="10">
    <source>
        <dbReference type="Proteomes" id="UP000824540"/>
    </source>
</evidence>
<dbReference type="Pfam" id="PF16058">
    <property type="entry name" value="Mucin-like"/>
    <property type="match status" value="1"/>
</dbReference>
<dbReference type="EMBL" id="JAFBMS010002545">
    <property type="protein sequence ID" value="KAG9328214.1"/>
    <property type="molecule type" value="Genomic_DNA"/>
</dbReference>
<dbReference type="PROSITE" id="PS50222">
    <property type="entry name" value="EF_HAND_2"/>
    <property type="match status" value="1"/>
</dbReference>
<evidence type="ECO:0000256" key="2">
    <source>
        <dbReference type="ARBA" id="ARBA00022692"/>
    </source>
</evidence>
<reference evidence="9" key="1">
    <citation type="thesis" date="2021" institute="BYU ScholarsArchive" country="Provo, UT, USA">
        <title>Applications of and Algorithms for Genome Assembly and Genomic Analyses with an Emphasis on Marine Teleosts.</title>
        <authorList>
            <person name="Pickett B.D."/>
        </authorList>
    </citation>
    <scope>NUCLEOTIDE SEQUENCE</scope>
    <source>
        <strain evidence="9">HI-2016</strain>
    </source>
</reference>
<dbReference type="Pfam" id="PF04116">
    <property type="entry name" value="FA_hydroxylase"/>
    <property type="match status" value="1"/>
</dbReference>
<feature type="region of interest" description="Disordered" evidence="7">
    <location>
        <begin position="43"/>
        <end position="130"/>
    </location>
</feature>
<dbReference type="PANTHER" id="PTHR11863">
    <property type="entry name" value="STEROL DESATURASE"/>
    <property type="match status" value="1"/>
</dbReference>
<keyword evidence="4" id="KW-0106">Calcium</keyword>
<dbReference type="OrthoDB" id="1658724at2759"/>
<evidence type="ECO:0000256" key="6">
    <source>
        <dbReference type="ARBA" id="ARBA00023136"/>
    </source>
</evidence>
<evidence type="ECO:0000313" key="9">
    <source>
        <dbReference type="EMBL" id="KAG9328214.1"/>
    </source>
</evidence>
<dbReference type="PROSITE" id="PS00303">
    <property type="entry name" value="S100_CABP"/>
    <property type="match status" value="1"/>
</dbReference>
<dbReference type="InterPro" id="IPR002048">
    <property type="entry name" value="EF_hand_dom"/>
</dbReference>
<dbReference type="InterPro" id="IPR001751">
    <property type="entry name" value="S100/CaBP7/8-like_CS"/>
</dbReference>
<dbReference type="GO" id="GO:0016491">
    <property type="term" value="F:oxidoreductase activity"/>
    <property type="evidence" value="ECO:0007669"/>
    <property type="project" value="InterPro"/>
</dbReference>
<protein>
    <recommendedName>
        <fullName evidence="8">EF-hand domain-containing protein</fullName>
    </recommendedName>
</protein>
<evidence type="ECO:0000256" key="7">
    <source>
        <dbReference type="SAM" id="MobiDB-lite"/>
    </source>
</evidence>
<evidence type="ECO:0000256" key="4">
    <source>
        <dbReference type="ARBA" id="ARBA00022837"/>
    </source>
</evidence>
<name>A0A8T2MJ35_9TELE</name>
<dbReference type="SUPFAM" id="SSF47473">
    <property type="entry name" value="EF-hand"/>
    <property type="match status" value="1"/>
</dbReference>
<evidence type="ECO:0000256" key="3">
    <source>
        <dbReference type="ARBA" id="ARBA00022723"/>
    </source>
</evidence>
<comment type="subcellular location">
    <subcellularLocation>
        <location evidence="1">Membrane</location>
    </subcellularLocation>
</comment>